<dbReference type="EMBL" id="JAAMOX010000001">
    <property type="protein sequence ID" value="NIH53361.1"/>
    <property type="molecule type" value="Genomic_DNA"/>
</dbReference>
<evidence type="ECO:0000313" key="2">
    <source>
        <dbReference type="Proteomes" id="UP000541033"/>
    </source>
</evidence>
<sequence length="52" mass="5847">MNDFPSEAPSRDDGLLSQLTVIEEQPLERRAEAYLSIHAELQAQLEGGDIHR</sequence>
<protein>
    <submittedName>
        <fullName evidence="1">Uncharacterized protein</fullName>
    </submittedName>
</protein>
<evidence type="ECO:0000313" key="1">
    <source>
        <dbReference type="EMBL" id="NIH53361.1"/>
    </source>
</evidence>
<dbReference type="RefSeq" id="WP_167148913.1">
    <property type="nucleotide sequence ID" value="NZ_JAAMOX010000001.1"/>
</dbReference>
<reference evidence="1 2" key="1">
    <citation type="submission" date="2020-02" db="EMBL/GenBank/DDBJ databases">
        <title>Sequencing the genomes of 1000 actinobacteria strains.</title>
        <authorList>
            <person name="Klenk H.-P."/>
        </authorList>
    </citation>
    <scope>NUCLEOTIDE SEQUENCE [LARGE SCALE GENOMIC DNA]</scope>
    <source>
        <strain evidence="1 2">DSM 27960</strain>
    </source>
</reference>
<gene>
    <name evidence="1" type="ORF">FHX76_001229</name>
</gene>
<dbReference type="Proteomes" id="UP000541033">
    <property type="component" value="Unassembled WGS sequence"/>
</dbReference>
<accession>A0A7X5TSC5</accession>
<dbReference type="AlphaFoldDB" id="A0A7X5TSC5"/>
<name>A0A7X5TSC5_9MICO</name>
<keyword evidence="2" id="KW-1185">Reference proteome</keyword>
<comment type="caution">
    <text evidence="1">The sequence shown here is derived from an EMBL/GenBank/DDBJ whole genome shotgun (WGS) entry which is preliminary data.</text>
</comment>
<proteinExistence type="predicted"/>
<organism evidence="1 2">
    <name type="scientific">Lysinibacter cavernae</name>
    <dbReference type="NCBI Taxonomy" id="1640652"/>
    <lineage>
        <taxon>Bacteria</taxon>
        <taxon>Bacillati</taxon>
        <taxon>Actinomycetota</taxon>
        <taxon>Actinomycetes</taxon>
        <taxon>Micrococcales</taxon>
        <taxon>Microbacteriaceae</taxon>
        <taxon>Lysinibacter</taxon>
    </lineage>
</organism>